<evidence type="ECO:0000313" key="2">
    <source>
        <dbReference type="Proteomes" id="UP000252107"/>
    </source>
</evidence>
<gene>
    <name evidence="1" type="ORF">A6770_38150</name>
</gene>
<accession>A0A367RWM0</accession>
<name>A0A367RWM0_9NOSO</name>
<dbReference type="EMBL" id="LXQD01000058">
    <property type="protein sequence ID" value="RCJ40110.1"/>
    <property type="molecule type" value="Genomic_DNA"/>
</dbReference>
<evidence type="ECO:0000313" key="1">
    <source>
        <dbReference type="EMBL" id="RCJ40110.1"/>
    </source>
</evidence>
<dbReference type="AlphaFoldDB" id="A0A367RWM0"/>
<keyword evidence="2" id="KW-1185">Reference proteome</keyword>
<sequence>METILIRPQRLRQFGSSKDVHFCLVTNSSLVSQFQIAEDSDYTSTKIVPYDAERSFEQLLDESIPEPAHILVISPQYFFESPAPEKLGQRKLVVMPCNSTPTPLLAIQHFLGIMERTDPEKLEAFADRFFELGRSSEYLEIVNKTQGTRAIFEHLDESYEWNQQAGFIEWGEQQIAPGGELSALPDDIMRFNANLRLAVNGEIALQGQPTVHSGAVSFLPEDQTRIYKGLECMRDRAVIATVKNGLITELRASHPEAQPAVDMLNNMFVLDSRYRIIWEMGFGINTAHELLPGNFGMNETYGGSNGVFHLGIGLTPYTQYALILLCPDTLVLGRNGEALVGKPVTLSAAR</sequence>
<proteinExistence type="predicted"/>
<protein>
    <submittedName>
        <fullName evidence="1">Uncharacterized protein</fullName>
    </submittedName>
</protein>
<comment type="caution">
    <text evidence="1">The sequence shown here is derived from an EMBL/GenBank/DDBJ whole genome shotgun (WGS) entry which is preliminary data.</text>
</comment>
<reference evidence="1" key="1">
    <citation type="submission" date="2016-04" db="EMBL/GenBank/DDBJ databases">
        <authorList>
            <person name="Tabuchi Yagui T.R."/>
        </authorList>
    </citation>
    <scope>NUCLEOTIDE SEQUENCE [LARGE SCALE GENOMIC DNA]</scope>
    <source>
        <strain evidence="1">NIES-26</strain>
    </source>
</reference>
<organism evidence="1 2">
    <name type="scientific">Nostoc minutum NIES-26</name>
    <dbReference type="NCBI Taxonomy" id="1844469"/>
    <lineage>
        <taxon>Bacteria</taxon>
        <taxon>Bacillati</taxon>
        <taxon>Cyanobacteriota</taxon>
        <taxon>Cyanophyceae</taxon>
        <taxon>Nostocales</taxon>
        <taxon>Nostocaceae</taxon>
        <taxon>Nostoc</taxon>
    </lineage>
</organism>
<dbReference type="Proteomes" id="UP000252107">
    <property type="component" value="Unassembled WGS sequence"/>
</dbReference>